<dbReference type="HOGENOM" id="CLU_025908_4_2_5"/>
<name>V5SB75_9HYPH</name>
<dbReference type="Pfam" id="PF21697">
    <property type="entry name" value="Ppx_C"/>
    <property type="match status" value="1"/>
</dbReference>
<organism evidence="3 4">
    <name type="scientific">Hyphomicrobium nitrativorans NL23</name>
    <dbReference type="NCBI Taxonomy" id="1029756"/>
    <lineage>
        <taxon>Bacteria</taxon>
        <taxon>Pseudomonadati</taxon>
        <taxon>Pseudomonadota</taxon>
        <taxon>Alphaproteobacteria</taxon>
        <taxon>Hyphomicrobiales</taxon>
        <taxon>Hyphomicrobiaceae</taxon>
        <taxon>Hyphomicrobium</taxon>
    </lineage>
</organism>
<dbReference type="GO" id="GO:0016462">
    <property type="term" value="F:pyrophosphatase activity"/>
    <property type="evidence" value="ECO:0007669"/>
    <property type="project" value="TreeGrafter"/>
</dbReference>
<dbReference type="Proteomes" id="UP000018542">
    <property type="component" value="Chromosome"/>
</dbReference>
<protein>
    <submittedName>
        <fullName evidence="3">Exopolyphosphatase</fullName>
    </submittedName>
</protein>
<dbReference type="PANTHER" id="PTHR30005">
    <property type="entry name" value="EXOPOLYPHOSPHATASE"/>
    <property type="match status" value="1"/>
</dbReference>
<dbReference type="SUPFAM" id="SSF109604">
    <property type="entry name" value="HD-domain/PDEase-like"/>
    <property type="match status" value="1"/>
</dbReference>
<dbReference type="InterPro" id="IPR003695">
    <property type="entry name" value="Ppx_GppA_N"/>
</dbReference>
<dbReference type="PATRIC" id="fig|1029756.8.peg.1380"/>
<evidence type="ECO:0000259" key="1">
    <source>
        <dbReference type="Pfam" id="PF02541"/>
    </source>
</evidence>
<keyword evidence="4" id="KW-1185">Reference proteome</keyword>
<accession>V5SB75</accession>
<dbReference type="OrthoDB" id="3698573at2"/>
<feature type="domain" description="Exopolyphosphatase C-terminal" evidence="2">
    <location>
        <begin position="318"/>
        <end position="502"/>
    </location>
</feature>
<dbReference type="AlphaFoldDB" id="V5SB75"/>
<dbReference type="Gene3D" id="3.30.420.40">
    <property type="match status" value="1"/>
</dbReference>
<dbReference type="Gene3D" id="1.10.3210.10">
    <property type="entry name" value="Hypothetical protein af1432"/>
    <property type="match status" value="1"/>
</dbReference>
<dbReference type="SUPFAM" id="SSF53067">
    <property type="entry name" value="Actin-like ATPase domain"/>
    <property type="match status" value="2"/>
</dbReference>
<evidence type="ECO:0000313" key="4">
    <source>
        <dbReference type="Proteomes" id="UP000018542"/>
    </source>
</evidence>
<evidence type="ECO:0000259" key="2">
    <source>
        <dbReference type="Pfam" id="PF21697"/>
    </source>
</evidence>
<dbReference type="EMBL" id="CP006912">
    <property type="protein sequence ID" value="AHB48126.1"/>
    <property type="molecule type" value="Genomic_DNA"/>
</dbReference>
<dbReference type="PANTHER" id="PTHR30005:SF0">
    <property type="entry name" value="RETROGRADE REGULATION PROTEIN 2"/>
    <property type="match status" value="1"/>
</dbReference>
<dbReference type="STRING" id="1029756.W911_06590"/>
<gene>
    <name evidence="3" type="ORF">W911_06590</name>
</gene>
<dbReference type="Pfam" id="PF02541">
    <property type="entry name" value="Ppx-GppA"/>
    <property type="match status" value="1"/>
</dbReference>
<dbReference type="InterPro" id="IPR050273">
    <property type="entry name" value="GppA/Ppx_hydrolase"/>
</dbReference>
<feature type="domain" description="Ppx/GppA phosphatase N-terminal" evidence="1">
    <location>
        <begin position="37"/>
        <end position="311"/>
    </location>
</feature>
<evidence type="ECO:0000313" key="3">
    <source>
        <dbReference type="EMBL" id="AHB48126.1"/>
    </source>
</evidence>
<dbReference type="Gene3D" id="3.30.420.150">
    <property type="entry name" value="Exopolyphosphatase. Domain 2"/>
    <property type="match status" value="1"/>
</dbReference>
<proteinExistence type="predicted"/>
<dbReference type="InterPro" id="IPR048951">
    <property type="entry name" value="Ppx_C"/>
</dbReference>
<dbReference type="CDD" id="cd24052">
    <property type="entry name" value="ASKHA_NBD_HpPPX-GppA-like"/>
    <property type="match status" value="1"/>
</dbReference>
<dbReference type="InterPro" id="IPR043129">
    <property type="entry name" value="ATPase_NBD"/>
</dbReference>
<sequence length="509" mass="55903">MTHVFGGRSKAPELEPIGVIDIGSNSVRLVVYDGAVRAATPIFNEKVLAGLGNSIATTRQLGPESVQRALEALTRFRAVARVLKVKNLRVLATAAVRDAEDGSLFIQEAERVAGVRIEVLSGETEAKLAAYGIRMGFLAPDGLAGDLGGGSLEVIDIARDQLRHADTLPLGGLRLIDETGDKIDRALPLVDEAVARIAWLTDGRARPFYAVGGTWRALARLHMEQTGYPLRVMHGYAIPTREAIEFCQFVRRAKKVTSLLGVEAVPRARRDMLPYGALVLERLLEAVAPSEVVFSVFGIREGLLFGLMTRHEQEKDPLLTFCAELARLRSRSLAHAYELCTWTDALFTGEGPKETEEERRLRHAACLVSDIGWRAHPDYRGVHSLDMIAHAGFAGIDHPGRIFLALSVYHRHSGSDDGRPDTLSNRLRLVVSKRTQKRAKLIGAAIRAAHMLSIGMAGIIDETRLVYEGPKLVMILPKAHAGLNGERLRRRFQILAELVSREGEIRVAD</sequence>
<dbReference type="KEGG" id="hni:W911_06590"/>
<reference evidence="3 4" key="1">
    <citation type="journal article" date="2014" name="Genome Announc.">
        <title>Complete Genome Sequence of Hyphomicrobium nitrativorans Strain NL23, a Denitrifying Bacterium Isolated from Biofilm of a Methanol-Fed Denitrification System Treating Seawater at the Montreal Biodome.</title>
        <authorList>
            <person name="Martineau C."/>
            <person name="Villeneuve C."/>
            <person name="Mauffrey F."/>
            <person name="Villemur R."/>
        </authorList>
    </citation>
    <scope>NUCLEOTIDE SEQUENCE [LARGE SCALE GENOMIC DNA]</scope>
    <source>
        <strain evidence="3">NL23</strain>
    </source>
</reference>